<keyword evidence="6" id="KW-0399">Innate immunity</keyword>
<evidence type="ECO:0000256" key="6">
    <source>
        <dbReference type="ARBA" id="ARBA00022588"/>
    </source>
</evidence>
<evidence type="ECO:0000256" key="10">
    <source>
        <dbReference type="ARBA" id="ARBA00022972"/>
    </source>
</evidence>
<evidence type="ECO:0000256" key="1">
    <source>
        <dbReference type="ARBA" id="ARBA00004251"/>
    </source>
</evidence>
<comment type="similarity">
    <text evidence="2">Belongs to the CD3Z/FCER1G family.</text>
</comment>
<evidence type="ECO:0000256" key="3">
    <source>
        <dbReference type="ARBA" id="ARBA00021544"/>
    </source>
</evidence>
<evidence type="ECO:0000256" key="15">
    <source>
        <dbReference type="ARBA" id="ARBA00030112"/>
    </source>
</evidence>
<name>A0AAV7KRQ8_PLEWA</name>
<keyword evidence="7 19" id="KW-0812">Transmembrane</keyword>
<evidence type="ECO:0000256" key="9">
    <source>
        <dbReference type="ARBA" id="ARBA00022859"/>
    </source>
</evidence>
<dbReference type="InterPro" id="IPR003110">
    <property type="entry name" value="Phos_immunorcpt_sig_ITAM"/>
</dbReference>
<dbReference type="Pfam" id="PF11628">
    <property type="entry name" value="TCR_zetazeta"/>
    <property type="match status" value="1"/>
</dbReference>
<evidence type="ECO:0000313" key="22">
    <source>
        <dbReference type="Proteomes" id="UP001066276"/>
    </source>
</evidence>
<evidence type="ECO:0000256" key="2">
    <source>
        <dbReference type="ARBA" id="ARBA00007280"/>
    </source>
</evidence>
<keyword evidence="22" id="KW-1185">Reference proteome</keyword>
<evidence type="ECO:0000256" key="5">
    <source>
        <dbReference type="ARBA" id="ARBA00022553"/>
    </source>
</evidence>
<dbReference type="SMART" id="SM00077">
    <property type="entry name" value="ITAM"/>
    <property type="match status" value="2"/>
</dbReference>
<sequence>MQVRLPALAVLLAALGPAEALKEPEICYILDAVLFIYGIVLTVLYCHLKMKMRKQQQQLKQGAQRAIYEPLQSDNKQIYSEIAKMDEYGPDKKEESVYTGLQSQKQDTYETLQMHEKPN</sequence>
<dbReference type="Proteomes" id="UP001066276">
    <property type="component" value="Chromosome 12"/>
</dbReference>
<feature type="signal peptide" evidence="20">
    <location>
        <begin position="1"/>
        <end position="20"/>
    </location>
</feature>
<evidence type="ECO:0000256" key="14">
    <source>
        <dbReference type="ARBA" id="ARBA00023170"/>
    </source>
</evidence>
<dbReference type="EMBL" id="JANPWB010000016">
    <property type="protein sequence ID" value="KAJ1080822.1"/>
    <property type="molecule type" value="Genomic_DNA"/>
</dbReference>
<evidence type="ECO:0000256" key="12">
    <source>
        <dbReference type="ARBA" id="ARBA00023136"/>
    </source>
</evidence>
<feature type="transmembrane region" description="Helical" evidence="19">
    <location>
        <begin position="30"/>
        <end position="48"/>
    </location>
</feature>
<keyword evidence="12 19" id="KW-0472">Membrane</keyword>
<gene>
    <name evidence="21" type="ORF">NDU88_001011</name>
</gene>
<feature type="compositionally biased region" description="Polar residues" evidence="18">
    <location>
        <begin position="99"/>
        <end position="111"/>
    </location>
</feature>
<dbReference type="GO" id="GO:0032998">
    <property type="term" value="C:Fc-epsilon receptor I complex"/>
    <property type="evidence" value="ECO:0007669"/>
    <property type="project" value="InterPro"/>
</dbReference>
<organism evidence="21 22">
    <name type="scientific">Pleurodeles waltl</name>
    <name type="common">Iberian ribbed newt</name>
    <dbReference type="NCBI Taxonomy" id="8319"/>
    <lineage>
        <taxon>Eukaryota</taxon>
        <taxon>Metazoa</taxon>
        <taxon>Chordata</taxon>
        <taxon>Craniata</taxon>
        <taxon>Vertebrata</taxon>
        <taxon>Euteleostomi</taxon>
        <taxon>Amphibia</taxon>
        <taxon>Batrachia</taxon>
        <taxon>Caudata</taxon>
        <taxon>Salamandroidea</taxon>
        <taxon>Salamandridae</taxon>
        <taxon>Pleurodelinae</taxon>
        <taxon>Pleurodeles</taxon>
    </lineage>
</organism>
<dbReference type="PANTHER" id="PTHR16803">
    <property type="entry name" value="HIGH AFFINITY IMMUNOGLOBULIN EPSILON RECEPTOR GAMMA-SUBUNIT"/>
    <property type="match status" value="1"/>
</dbReference>
<dbReference type="PANTHER" id="PTHR16803:SF0">
    <property type="entry name" value="HIGH AFFINITY IMMUNOGLOBULIN EPSILON RECEPTOR SUBUNIT GAMMA"/>
    <property type="match status" value="1"/>
</dbReference>
<evidence type="ECO:0000256" key="18">
    <source>
        <dbReference type="SAM" id="MobiDB-lite"/>
    </source>
</evidence>
<accession>A0AAV7KRQ8</accession>
<dbReference type="GO" id="GO:0019767">
    <property type="term" value="F:IgE receptor activity"/>
    <property type="evidence" value="ECO:0007669"/>
    <property type="project" value="InterPro"/>
</dbReference>
<dbReference type="AlphaFoldDB" id="A0AAV7KRQ8"/>
<proteinExistence type="inferred from homology"/>
<keyword evidence="9" id="KW-0391">Immunity</keyword>
<evidence type="ECO:0000256" key="11">
    <source>
        <dbReference type="ARBA" id="ARBA00022989"/>
    </source>
</evidence>
<keyword evidence="11 19" id="KW-1133">Transmembrane helix</keyword>
<evidence type="ECO:0000256" key="13">
    <source>
        <dbReference type="ARBA" id="ARBA00023157"/>
    </source>
</evidence>
<keyword evidence="10" id="KW-0389">IgE-binding protein</keyword>
<evidence type="ECO:0000256" key="20">
    <source>
        <dbReference type="SAM" id="SignalP"/>
    </source>
</evidence>
<evidence type="ECO:0000256" key="7">
    <source>
        <dbReference type="ARBA" id="ARBA00022692"/>
    </source>
</evidence>
<comment type="subcellular location">
    <subcellularLocation>
        <location evidence="1">Cell membrane</location>
        <topology evidence="1">Single-pass type I membrane protein</topology>
    </subcellularLocation>
</comment>
<reference evidence="21" key="1">
    <citation type="journal article" date="2022" name="bioRxiv">
        <title>Sequencing and chromosome-scale assembly of the giantPleurodeles waltlgenome.</title>
        <authorList>
            <person name="Brown T."/>
            <person name="Elewa A."/>
            <person name="Iarovenko S."/>
            <person name="Subramanian E."/>
            <person name="Araus A.J."/>
            <person name="Petzold A."/>
            <person name="Susuki M."/>
            <person name="Suzuki K.-i.T."/>
            <person name="Hayashi T."/>
            <person name="Toyoda A."/>
            <person name="Oliveira C."/>
            <person name="Osipova E."/>
            <person name="Leigh N.D."/>
            <person name="Simon A."/>
            <person name="Yun M.H."/>
        </authorList>
    </citation>
    <scope>NUCLEOTIDE SEQUENCE</scope>
    <source>
        <strain evidence="21">20211129_DDA</strain>
        <tissue evidence="21">Liver</tissue>
    </source>
</reference>
<dbReference type="GO" id="GO:0045087">
    <property type="term" value="P:innate immune response"/>
    <property type="evidence" value="ECO:0007669"/>
    <property type="project" value="UniProtKB-KW"/>
</dbReference>
<feature type="region of interest" description="Disordered" evidence="18">
    <location>
        <begin position="94"/>
        <end position="119"/>
    </location>
</feature>
<protein>
    <recommendedName>
        <fullName evidence="3">High affinity immunoglobulin epsilon receptor subunit gamma</fullName>
    </recommendedName>
    <alternativeName>
        <fullName evidence="16">Fc receptor gamma-chain</fullName>
    </alternativeName>
    <alternativeName>
        <fullName evidence="15">Fc-epsilon RI-gamma</fullName>
    </alternativeName>
    <alternativeName>
        <fullName evidence="17">IgE Fc receptor subunit gamma</fullName>
    </alternativeName>
</protein>
<evidence type="ECO:0000256" key="17">
    <source>
        <dbReference type="ARBA" id="ARBA00032977"/>
    </source>
</evidence>
<keyword evidence="14" id="KW-0675">Receptor</keyword>
<keyword evidence="5" id="KW-0597">Phosphoprotein</keyword>
<keyword evidence="13" id="KW-1015">Disulfide bond</keyword>
<evidence type="ECO:0000256" key="16">
    <source>
        <dbReference type="ARBA" id="ARBA00030402"/>
    </source>
</evidence>
<evidence type="ECO:0000313" key="21">
    <source>
        <dbReference type="EMBL" id="KAJ1080822.1"/>
    </source>
</evidence>
<comment type="caution">
    <text evidence="21">The sequence shown here is derived from an EMBL/GenBank/DDBJ whole genome shotgun (WGS) entry which is preliminary data.</text>
</comment>
<keyword evidence="4" id="KW-1003">Cell membrane</keyword>
<evidence type="ECO:0000256" key="4">
    <source>
        <dbReference type="ARBA" id="ARBA00022475"/>
    </source>
</evidence>
<dbReference type="PROSITE" id="PS51055">
    <property type="entry name" value="ITAM_1"/>
    <property type="match status" value="1"/>
</dbReference>
<feature type="chain" id="PRO_5043877104" description="High affinity immunoglobulin epsilon receptor subunit gamma" evidence="20">
    <location>
        <begin position="21"/>
        <end position="119"/>
    </location>
</feature>
<evidence type="ECO:0000256" key="19">
    <source>
        <dbReference type="SAM" id="Phobius"/>
    </source>
</evidence>
<evidence type="ECO:0000256" key="8">
    <source>
        <dbReference type="ARBA" id="ARBA00022729"/>
    </source>
</evidence>
<dbReference type="InterPro" id="IPR021663">
    <property type="entry name" value="CD3_zeta/IgE_Fc_rcpt_gamma"/>
</dbReference>
<keyword evidence="8 20" id="KW-0732">Signal</keyword>
<dbReference type="InterPro" id="IPR042340">
    <property type="entry name" value="FCER1G"/>
</dbReference>
<dbReference type="GO" id="GO:0019863">
    <property type="term" value="F:IgE binding"/>
    <property type="evidence" value="ECO:0007669"/>
    <property type="project" value="UniProtKB-KW"/>
</dbReference>